<keyword evidence="1" id="KW-1133">Transmembrane helix</keyword>
<keyword evidence="1" id="KW-0472">Membrane</keyword>
<dbReference type="EMBL" id="OV725077">
    <property type="protein sequence ID" value="CAH1390968.1"/>
    <property type="molecule type" value="Genomic_DNA"/>
</dbReference>
<keyword evidence="3" id="KW-1185">Reference proteome</keyword>
<dbReference type="AlphaFoldDB" id="A0A9P0E6U7"/>
<evidence type="ECO:0000313" key="2">
    <source>
        <dbReference type="EMBL" id="CAH1390968.1"/>
    </source>
</evidence>
<feature type="transmembrane region" description="Helical" evidence="1">
    <location>
        <begin position="95"/>
        <end position="119"/>
    </location>
</feature>
<feature type="transmembrane region" description="Helical" evidence="1">
    <location>
        <begin position="59"/>
        <end position="83"/>
    </location>
</feature>
<proteinExistence type="predicted"/>
<evidence type="ECO:0000256" key="1">
    <source>
        <dbReference type="SAM" id="Phobius"/>
    </source>
</evidence>
<dbReference type="Proteomes" id="UP001152798">
    <property type="component" value="Chromosome 1"/>
</dbReference>
<keyword evidence="1" id="KW-0812">Transmembrane</keyword>
<feature type="transmembrane region" description="Helical" evidence="1">
    <location>
        <begin position="12"/>
        <end position="31"/>
    </location>
</feature>
<dbReference type="OrthoDB" id="6614018at2759"/>
<evidence type="ECO:0000313" key="3">
    <source>
        <dbReference type="Proteomes" id="UP001152798"/>
    </source>
</evidence>
<organism evidence="2 3">
    <name type="scientific">Nezara viridula</name>
    <name type="common">Southern green stink bug</name>
    <name type="synonym">Cimex viridulus</name>
    <dbReference type="NCBI Taxonomy" id="85310"/>
    <lineage>
        <taxon>Eukaryota</taxon>
        <taxon>Metazoa</taxon>
        <taxon>Ecdysozoa</taxon>
        <taxon>Arthropoda</taxon>
        <taxon>Hexapoda</taxon>
        <taxon>Insecta</taxon>
        <taxon>Pterygota</taxon>
        <taxon>Neoptera</taxon>
        <taxon>Paraneoptera</taxon>
        <taxon>Hemiptera</taxon>
        <taxon>Heteroptera</taxon>
        <taxon>Panheteroptera</taxon>
        <taxon>Pentatomomorpha</taxon>
        <taxon>Pentatomoidea</taxon>
        <taxon>Pentatomidae</taxon>
        <taxon>Pentatominae</taxon>
        <taxon>Nezara</taxon>
    </lineage>
</organism>
<accession>A0A9P0E6U7</accession>
<sequence>MCACLSSNSEVLLLALLGLAIAVIEAMYLNLHEDLHDTWKMIFPEEMLPTTFENMLRTVISGVVLARGATVHIYLASFLLLFFPVLKERRRILILVWLTVSGFRSILVNGLVALLGIAICSCLPEPHPACFEFLTTKGTELACSVFMWVVVNDFMYSMGRKPAQSVEMIAEKDSEESQSSVAESVNAGVTEISEGSSDSLVAKAAVNWFFRISLGMNKPQIFRCQSRKADRDEELTQKFLRMTPEEVERLTKKIKRILTNNTVKKEKFNNLDLDPLGAGHKNKWGTNHDSVIKIRTRESIASCTGNSIFQDDVILQHMPPPTESIIESVIIDPNALFRNVGTQTDKLPKKILKIIERQEKRKHDNNSLFIPHAFK</sequence>
<reference evidence="2" key="1">
    <citation type="submission" date="2022-01" db="EMBL/GenBank/DDBJ databases">
        <authorList>
            <person name="King R."/>
        </authorList>
    </citation>
    <scope>NUCLEOTIDE SEQUENCE</scope>
</reference>
<protein>
    <submittedName>
        <fullName evidence="2">Uncharacterized protein</fullName>
    </submittedName>
</protein>
<name>A0A9P0E6U7_NEZVI</name>
<gene>
    <name evidence="2" type="ORF">NEZAVI_LOCUS2072</name>
</gene>